<dbReference type="Pfam" id="PF14580">
    <property type="entry name" value="LRR_9"/>
    <property type="match status" value="1"/>
</dbReference>
<keyword evidence="3" id="KW-0433">Leucine-rich repeat</keyword>
<dbReference type="FunFam" id="3.80.10.10:FF:001051">
    <property type="entry name" value="Leucine-rich repeat-containing 23"/>
    <property type="match status" value="1"/>
</dbReference>
<evidence type="ECO:0000256" key="7">
    <source>
        <dbReference type="ARBA" id="ARBA00023069"/>
    </source>
</evidence>
<evidence type="ECO:0000256" key="6">
    <source>
        <dbReference type="ARBA" id="ARBA00023054"/>
    </source>
</evidence>
<dbReference type="KEGG" id="tad:TRIADDRAFT_57697"/>
<reference evidence="11 12" key="1">
    <citation type="journal article" date="2008" name="Nature">
        <title>The Trichoplax genome and the nature of placozoans.</title>
        <authorList>
            <person name="Srivastava M."/>
            <person name="Begovic E."/>
            <person name="Chapman J."/>
            <person name="Putnam N.H."/>
            <person name="Hellsten U."/>
            <person name="Kawashima T."/>
            <person name="Kuo A."/>
            <person name="Mitros T."/>
            <person name="Salamov A."/>
            <person name="Carpenter M.L."/>
            <person name="Signorovitch A.Y."/>
            <person name="Moreno M.A."/>
            <person name="Kamm K."/>
            <person name="Grimwood J."/>
            <person name="Schmutz J."/>
            <person name="Shapiro H."/>
            <person name="Grigoriev I.V."/>
            <person name="Buss L.W."/>
            <person name="Schierwater B."/>
            <person name="Dellaporta S.L."/>
            <person name="Rokhsar D.S."/>
        </authorList>
    </citation>
    <scope>NUCLEOTIDE SEQUENCE [LARGE SCALE GENOMIC DNA]</scope>
    <source>
        <strain evidence="11 12">Grell-BS-1999</strain>
    </source>
</reference>
<name>B3S062_TRIAD</name>
<evidence type="ECO:0000256" key="4">
    <source>
        <dbReference type="ARBA" id="ARBA00022737"/>
    </source>
</evidence>
<evidence type="ECO:0008006" key="13">
    <source>
        <dbReference type="Google" id="ProtNLM"/>
    </source>
</evidence>
<dbReference type="STRING" id="10228.B3S062"/>
<comment type="subcellular location">
    <subcellularLocation>
        <location evidence="1">Cytoplasm</location>
        <location evidence="1">Cytoskeleton</location>
        <location evidence="1">Flagellum axoneme</location>
    </subcellularLocation>
</comment>
<dbReference type="PANTHER" id="PTHR46652:SF8">
    <property type="entry name" value="LEUCINE RICH REPEAT CONTAINING 23"/>
    <property type="match status" value="1"/>
</dbReference>
<feature type="region of interest" description="Disordered" evidence="10">
    <location>
        <begin position="294"/>
        <end position="331"/>
    </location>
</feature>
<dbReference type="CTD" id="6755074"/>
<keyword evidence="7" id="KW-0969">Cilium</keyword>
<dbReference type="Gene3D" id="3.80.10.10">
    <property type="entry name" value="Ribonuclease Inhibitor"/>
    <property type="match status" value="2"/>
</dbReference>
<dbReference type="EMBL" id="DS985246">
    <property type="protein sequence ID" value="EDV23950.1"/>
    <property type="molecule type" value="Genomic_DNA"/>
</dbReference>
<keyword evidence="6" id="KW-0175">Coiled coil</keyword>
<dbReference type="InterPro" id="IPR032675">
    <property type="entry name" value="LRR_dom_sf"/>
</dbReference>
<evidence type="ECO:0000313" key="11">
    <source>
        <dbReference type="EMBL" id="EDV23950.1"/>
    </source>
</evidence>
<protein>
    <recommendedName>
        <fullName evidence="13">U2A'/phosphoprotein 32 family A C-terminal domain-containing protein</fullName>
    </recommendedName>
</protein>
<dbReference type="eggNOG" id="KOG0531">
    <property type="taxonomic scope" value="Eukaryota"/>
</dbReference>
<dbReference type="OrthoDB" id="271226at2759"/>
<evidence type="ECO:0000256" key="9">
    <source>
        <dbReference type="ARBA" id="ARBA00023273"/>
    </source>
</evidence>
<accession>B3S062</accession>
<gene>
    <name evidence="11" type="ORF">TRIADDRAFT_57697</name>
</gene>
<dbReference type="SUPFAM" id="SSF52058">
    <property type="entry name" value="L domain-like"/>
    <property type="match status" value="1"/>
</dbReference>
<dbReference type="RefSeq" id="XP_002113476.1">
    <property type="nucleotide sequence ID" value="XM_002113440.1"/>
</dbReference>
<sequence>MSDYSDYDGEDDNIDIDNDIIEQDGEDNLENVTENSLNDENIREGLSLLCKTGNGISHAYVRLDVHDKNLTDINKISNFIHLRYLDISGNNLKDISPLNHLTHLLTLKADRNLLTSARLEELPYLQSASFAHNAITSTEGISHPLLESLILSFNNIVDVRGLDQQKLAKLQTLELRANKLTSVEHLTLPKLKNLYLAANLIDNLNGIDKLVQLRTLHMRDNAIKSLDGFTDNMKHLQYINLRGTNIDDIKEVSKLKCLPLLRAVVLSESPVADENDYRIEILIALRRLERLDKEEYNEDERQEAEEINEQRRQEEQLQKGAEEVIQSDEES</sequence>
<dbReference type="Pfam" id="PF00560">
    <property type="entry name" value="LRR_1"/>
    <property type="match status" value="1"/>
</dbReference>
<dbReference type="OMA" id="NPCTDES"/>
<dbReference type="FunCoup" id="B3S062">
    <property type="interactions" value="217"/>
</dbReference>
<feature type="compositionally biased region" description="Acidic residues" evidence="10">
    <location>
        <begin position="295"/>
        <end position="307"/>
    </location>
</feature>
<dbReference type="HOGENOM" id="CLU_056804_1_1_1"/>
<keyword evidence="8" id="KW-0206">Cytoskeleton</keyword>
<evidence type="ECO:0000256" key="1">
    <source>
        <dbReference type="ARBA" id="ARBA00004611"/>
    </source>
</evidence>
<dbReference type="InterPro" id="IPR003591">
    <property type="entry name" value="Leu-rich_rpt_typical-subtyp"/>
</dbReference>
<dbReference type="Proteomes" id="UP000009022">
    <property type="component" value="Unassembled WGS sequence"/>
</dbReference>
<evidence type="ECO:0000256" key="5">
    <source>
        <dbReference type="ARBA" id="ARBA00022846"/>
    </source>
</evidence>
<dbReference type="PROSITE" id="PS51450">
    <property type="entry name" value="LRR"/>
    <property type="match status" value="3"/>
</dbReference>
<evidence type="ECO:0000256" key="2">
    <source>
        <dbReference type="ARBA" id="ARBA00022490"/>
    </source>
</evidence>
<keyword evidence="4" id="KW-0677">Repeat</keyword>
<dbReference type="PhylomeDB" id="B3S062"/>
<dbReference type="InterPro" id="IPR001611">
    <property type="entry name" value="Leu-rich_rpt"/>
</dbReference>
<evidence type="ECO:0000256" key="10">
    <source>
        <dbReference type="SAM" id="MobiDB-lite"/>
    </source>
</evidence>
<keyword evidence="5" id="KW-0282">Flagellum</keyword>
<evidence type="ECO:0000256" key="3">
    <source>
        <dbReference type="ARBA" id="ARBA00022614"/>
    </source>
</evidence>
<dbReference type="SMART" id="SM00369">
    <property type="entry name" value="LRR_TYP"/>
    <property type="match status" value="3"/>
</dbReference>
<organism evidence="11 12">
    <name type="scientific">Trichoplax adhaerens</name>
    <name type="common">Trichoplax reptans</name>
    <dbReference type="NCBI Taxonomy" id="10228"/>
    <lineage>
        <taxon>Eukaryota</taxon>
        <taxon>Metazoa</taxon>
        <taxon>Placozoa</taxon>
        <taxon>Uniplacotomia</taxon>
        <taxon>Trichoplacea</taxon>
        <taxon>Trichoplacidae</taxon>
        <taxon>Trichoplax</taxon>
    </lineage>
</organism>
<feature type="compositionally biased region" description="Basic and acidic residues" evidence="10">
    <location>
        <begin position="308"/>
        <end position="322"/>
    </location>
</feature>
<dbReference type="SMART" id="SM00365">
    <property type="entry name" value="LRR_SD22"/>
    <property type="match status" value="5"/>
</dbReference>
<dbReference type="AlphaFoldDB" id="B3S062"/>
<dbReference type="GeneID" id="6755074"/>
<proteinExistence type="predicted"/>
<keyword evidence="2" id="KW-0963">Cytoplasm</keyword>
<dbReference type="InterPro" id="IPR050836">
    <property type="entry name" value="SDS22/Internalin_LRR"/>
</dbReference>
<evidence type="ECO:0000313" key="12">
    <source>
        <dbReference type="Proteomes" id="UP000009022"/>
    </source>
</evidence>
<dbReference type="InParanoid" id="B3S062"/>
<keyword evidence="12" id="KW-1185">Reference proteome</keyword>
<keyword evidence="9" id="KW-0966">Cell projection</keyword>
<dbReference type="PANTHER" id="PTHR46652">
    <property type="entry name" value="LEUCINE-RICH REPEAT AND IQ DOMAIN-CONTAINING PROTEIN 1-RELATED"/>
    <property type="match status" value="1"/>
</dbReference>
<evidence type="ECO:0000256" key="8">
    <source>
        <dbReference type="ARBA" id="ARBA00023212"/>
    </source>
</evidence>